<dbReference type="PANTHER" id="PTHR43845:SF1">
    <property type="entry name" value="BLR5969 PROTEIN"/>
    <property type="match status" value="1"/>
</dbReference>
<proteinExistence type="predicted"/>
<dbReference type="InterPro" id="IPR042099">
    <property type="entry name" value="ANL_N_sf"/>
</dbReference>
<gene>
    <name evidence="1" type="ORF">NJ959_02355</name>
</gene>
<accession>A0AAE3GMG1</accession>
<protein>
    <recommendedName>
        <fullName evidence="3">Phenylacetate-CoA ligase</fullName>
    </recommendedName>
</protein>
<dbReference type="EMBL" id="JAMZMM010000011">
    <property type="protein sequence ID" value="MCP2727315.1"/>
    <property type="molecule type" value="Genomic_DNA"/>
</dbReference>
<evidence type="ECO:0008006" key="3">
    <source>
        <dbReference type="Google" id="ProtNLM"/>
    </source>
</evidence>
<comment type="caution">
    <text evidence="1">The sequence shown here is derived from an EMBL/GenBank/DDBJ whole genome shotgun (WGS) entry which is preliminary data.</text>
</comment>
<evidence type="ECO:0000313" key="1">
    <source>
        <dbReference type="EMBL" id="MCP2727315.1"/>
    </source>
</evidence>
<dbReference type="SUPFAM" id="SSF56801">
    <property type="entry name" value="Acetyl-CoA synthetase-like"/>
    <property type="match status" value="1"/>
</dbReference>
<name>A0AAE3GMG1_9CYAN</name>
<dbReference type="PANTHER" id="PTHR43845">
    <property type="entry name" value="BLR5969 PROTEIN"/>
    <property type="match status" value="1"/>
</dbReference>
<dbReference type="AlphaFoldDB" id="A0AAE3GMG1"/>
<dbReference type="Gene3D" id="3.40.50.12780">
    <property type="entry name" value="N-terminal domain of ligase-like"/>
    <property type="match status" value="1"/>
</dbReference>
<sequence>MVTNVMIKTESSSNSEDLANYLIPDEELEPKSIDEVVKLPSFFEKMKECEKLYQKTYSEIDFEVQNALVLRRLQQMTNTLMLNPLWKDLIEKSGTKKAPRNFEEWQQLPVCDKTAMGDMFMGSRPGLVVPLSYGGFEIVASGGTSNGLPVEMVYSLRELHDTYKIAGKFIGEYMLRDYLAGDDPKWVATTLADFQMWSSGTMVGGVLQHIPGINYLGAGPVMKEVYQHIMSYKGPKAIMAISAGIAILSDLGIGLHEEARKSFRVAMYGSGVLPHRKQIELKELYPNLEVLSYFATVQNEAIGLQLKAESAYLATVPGLHLVEIVDDRGGWVAEGEEGELVVTRLHAHEAPFLRFKSGDRVIRRPNLDGSGLKTQQFEFLGRSGDVIHLGDTQFPAPSVYASLCRALKDAGVFDLQASAHEMQFSNYRTRKALHLMAAVDDPRTLFLKMENTLGVEGVKRLFIEALTSALSIFNRGEANANYLDKTGYSFEIKLVKRWSDEIYRTQVGKVPWIRDIF</sequence>
<keyword evidence="2" id="KW-1185">Reference proteome</keyword>
<evidence type="ECO:0000313" key="2">
    <source>
        <dbReference type="Proteomes" id="UP001204953"/>
    </source>
</evidence>
<organism evidence="1 2">
    <name type="scientific">Limnofasciculus baicalensis BBK-W-15</name>
    <dbReference type="NCBI Taxonomy" id="2699891"/>
    <lineage>
        <taxon>Bacteria</taxon>
        <taxon>Bacillati</taxon>
        <taxon>Cyanobacteriota</taxon>
        <taxon>Cyanophyceae</taxon>
        <taxon>Coleofasciculales</taxon>
        <taxon>Coleofasciculaceae</taxon>
        <taxon>Limnofasciculus</taxon>
        <taxon>Limnofasciculus baicalensis</taxon>
    </lineage>
</organism>
<reference evidence="1" key="1">
    <citation type="submission" date="2022-06" db="EMBL/GenBank/DDBJ databases">
        <title>New cyanobacteria of genus Symplocastrum in benthos of Lake Baikal.</title>
        <authorList>
            <person name="Sorokovikova E."/>
            <person name="Tikhonova I."/>
            <person name="Krasnopeev A."/>
            <person name="Evseev P."/>
            <person name="Gladkikh A."/>
            <person name="Belykh O."/>
        </authorList>
    </citation>
    <scope>NUCLEOTIDE SEQUENCE</scope>
    <source>
        <strain evidence="1">BBK-W-15</strain>
    </source>
</reference>
<dbReference type="Proteomes" id="UP001204953">
    <property type="component" value="Unassembled WGS sequence"/>
</dbReference>